<dbReference type="InterPro" id="IPR013154">
    <property type="entry name" value="ADH-like_N"/>
</dbReference>
<comment type="caution">
    <text evidence="2">The sequence shown here is derived from an EMBL/GenBank/DDBJ whole genome shotgun (WGS) entry which is preliminary data.</text>
</comment>
<dbReference type="PANTHER" id="PTHR43677:SF4">
    <property type="entry name" value="QUINONE OXIDOREDUCTASE-LIKE PROTEIN 2"/>
    <property type="match status" value="1"/>
</dbReference>
<dbReference type="Pfam" id="PF00107">
    <property type="entry name" value="ADH_zinc_N"/>
    <property type="match status" value="1"/>
</dbReference>
<name>A0A5M3MUR1_CONPW</name>
<protein>
    <submittedName>
        <fullName evidence="2">NAD(P)-binding protein</fullName>
    </submittedName>
</protein>
<reference evidence="3" key="1">
    <citation type="journal article" date="2012" name="Science">
        <title>The Paleozoic origin of enzymatic lignin decomposition reconstructed from 31 fungal genomes.</title>
        <authorList>
            <person name="Floudas D."/>
            <person name="Binder M."/>
            <person name="Riley R."/>
            <person name="Barry K."/>
            <person name="Blanchette R.A."/>
            <person name="Henrissat B."/>
            <person name="Martinez A.T."/>
            <person name="Otillar R."/>
            <person name="Spatafora J.W."/>
            <person name="Yadav J.S."/>
            <person name="Aerts A."/>
            <person name="Benoit I."/>
            <person name="Boyd A."/>
            <person name="Carlson A."/>
            <person name="Copeland A."/>
            <person name="Coutinho P.M."/>
            <person name="de Vries R.P."/>
            <person name="Ferreira P."/>
            <person name="Findley K."/>
            <person name="Foster B."/>
            <person name="Gaskell J."/>
            <person name="Glotzer D."/>
            <person name="Gorecki P."/>
            <person name="Heitman J."/>
            <person name="Hesse C."/>
            <person name="Hori C."/>
            <person name="Igarashi K."/>
            <person name="Jurgens J.A."/>
            <person name="Kallen N."/>
            <person name="Kersten P."/>
            <person name="Kohler A."/>
            <person name="Kuees U."/>
            <person name="Kumar T.K.A."/>
            <person name="Kuo A."/>
            <person name="LaButti K."/>
            <person name="Larrondo L.F."/>
            <person name="Lindquist E."/>
            <person name="Ling A."/>
            <person name="Lombard V."/>
            <person name="Lucas S."/>
            <person name="Lundell T."/>
            <person name="Martin R."/>
            <person name="McLaughlin D.J."/>
            <person name="Morgenstern I."/>
            <person name="Morin E."/>
            <person name="Murat C."/>
            <person name="Nagy L.G."/>
            <person name="Nolan M."/>
            <person name="Ohm R.A."/>
            <person name="Patyshakuliyeva A."/>
            <person name="Rokas A."/>
            <person name="Ruiz-Duenas F.J."/>
            <person name="Sabat G."/>
            <person name="Salamov A."/>
            <person name="Samejima M."/>
            <person name="Schmutz J."/>
            <person name="Slot J.C."/>
            <person name="St John F."/>
            <person name="Stenlid J."/>
            <person name="Sun H."/>
            <person name="Sun S."/>
            <person name="Syed K."/>
            <person name="Tsang A."/>
            <person name="Wiebenga A."/>
            <person name="Young D."/>
            <person name="Pisabarro A."/>
            <person name="Eastwood D.C."/>
            <person name="Martin F."/>
            <person name="Cullen D."/>
            <person name="Grigoriev I.V."/>
            <person name="Hibbett D.S."/>
        </authorList>
    </citation>
    <scope>NUCLEOTIDE SEQUENCE [LARGE SCALE GENOMIC DNA]</scope>
    <source>
        <strain evidence="3">RWD-64-598 SS2</strain>
    </source>
</reference>
<organism evidence="2 3">
    <name type="scientific">Coniophora puteana (strain RWD-64-598)</name>
    <name type="common">Brown rot fungus</name>
    <dbReference type="NCBI Taxonomy" id="741705"/>
    <lineage>
        <taxon>Eukaryota</taxon>
        <taxon>Fungi</taxon>
        <taxon>Dikarya</taxon>
        <taxon>Basidiomycota</taxon>
        <taxon>Agaricomycotina</taxon>
        <taxon>Agaricomycetes</taxon>
        <taxon>Agaricomycetidae</taxon>
        <taxon>Boletales</taxon>
        <taxon>Coniophorineae</taxon>
        <taxon>Coniophoraceae</taxon>
        <taxon>Coniophora</taxon>
    </lineage>
</organism>
<dbReference type="InterPro" id="IPR020843">
    <property type="entry name" value="ER"/>
</dbReference>
<dbReference type="OrthoDB" id="10257049at2759"/>
<dbReference type="InterPro" id="IPR011032">
    <property type="entry name" value="GroES-like_sf"/>
</dbReference>
<accession>A0A5M3MUR1</accession>
<dbReference type="KEGG" id="cput:CONPUDRAFT_121165"/>
<evidence type="ECO:0000259" key="1">
    <source>
        <dbReference type="SMART" id="SM00829"/>
    </source>
</evidence>
<dbReference type="PROSITE" id="PS01162">
    <property type="entry name" value="QOR_ZETA_CRYSTAL"/>
    <property type="match status" value="1"/>
</dbReference>
<keyword evidence="3" id="KW-1185">Reference proteome</keyword>
<dbReference type="PANTHER" id="PTHR43677">
    <property type="entry name" value="SHORT-CHAIN DEHYDROGENASE/REDUCTASE"/>
    <property type="match status" value="1"/>
</dbReference>
<sequence>MRAYVVNEYAHPSKLPLSLDTPTPAPKVDEVIVDVYSAGLNYFDILQAQGKYQTQPPFPWVLGAEFAGKIAEDSPIPKGCPFKRGDRVFGSAQGCYADKVAAKANSLLPLPDNVSFDQGAGLYITWATSYEALVGRANLKAGEWILVHAAAGGVGIAAVQLAKAVGAKVIAAAGSSEKLDVCRRYGGADHAINYNNKDWPKEVMKLTGGKGVDVVYDPVGHVRDSLKCIAFKGRFLIIGFAGGSIPELKLNLVLLKNVSLIGLLWGNYSKLEPTRVVTVWKELLALLASNKVKPVMYSKIYPLEEMGQGLIALEQRKTWGKVIVHVKDENKRIAAKL</sequence>
<evidence type="ECO:0000313" key="3">
    <source>
        <dbReference type="Proteomes" id="UP000053558"/>
    </source>
</evidence>
<dbReference type="InterPro" id="IPR002364">
    <property type="entry name" value="Quin_OxRdtase/zeta-crystal_CS"/>
</dbReference>
<dbReference type="CDD" id="cd08241">
    <property type="entry name" value="QOR1"/>
    <property type="match status" value="1"/>
</dbReference>
<dbReference type="RefSeq" id="XP_007766842.1">
    <property type="nucleotide sequence ID" value="XM_007768652.1"/>
</dbReference>
<dbReference type="Pfam" id="PF08240">
    <property type="entry name" value="ADH_N"/>
    <property type="match status" value="1"/>
</dbReference>
<proteinExistence type="predicted"/>
<dbReference type="EMBL" id="JH711576">
    <property type="protein sequence ID" value="EIW82912.1"/>
    <property type="molecule type" value="Genomic_DNA"/>
</dbReference>
<dbReference type="SUPFAM" id="SSF50129">
    <property type="entry name" value="GroES-like"/>
    <property type="match status" value="1"/>
</dbReference>
<gene>
    <name evidence="2" type="ORF">CONPUDRAFT_121165</name>
</gene>
<evidence type="ECO:0000313" key="2">
    <source>
        <dbReference type="EMBL" id="EIW82912.1"/>
    </source>
</evidence>
<dbReference type="OMA" id="CDIRGVF"/>
<dbReference type="SMART" id="SM00829">
    <property type="entry name" value="PKS_ER"/>
    <property type="match status" value="1"/>
</dbReference>
<dbReference type="Proteomes" id="UP000053558">
    <property type="component" value="Unassembled WGS sequence"/>
</dbReference>
<dbReference type="GO" id="GO:0005739">
    <property type="term" value="C:mitochondrion"/>
    <property type="evidence" value="ECO:0007669"/>
    <property type="project" value="TreeGrafter"/>
</dbReference>
<dbReference type="InterPro" id="IPR036291">
    <property type="entry name" value="NAD(P)-bd_dom_sf"/>
</dbReference>
<dbReference type="GeneID" id="19199597"/>
<dbReference type="InterPro" id="IPR051397">
    <property type="entry name" value="Zn-ADH-like_protein"/>
</dbReference>
<dbReference type="GO" id="GO:0016491">
    <property type="term" value="F:oxidoreductase activity"/>
    <property type="evidence" value="ECO:0007669"/>
    <property type="project" value="InterPro"/>
</dbReference>
<feature type="domain" description="Enoyl reductase (ER)" evidence="1">
    <location>
        <begin position="10"/>
        <end position="324"/>
    </location>
</feature>
<dbReference type="Gene3D" id="3.90.180.10">
    <property type="entry name" value="Medium-chain alcohol dehydrogenases, catalytic domain"/>
    <property type="match status" value="1"/>
</dbReference>
<dbReference type="SUPFAM" id="SSF51735">
    <property type="entry name" value="NAD(P)-binding Rossmann-fold domains"/>
    <property type="match status" value="1"/>
</dbReference>
<dbReference type="Gene3D" id="3.40.50.720">
    <property type="entry name" value="NAD(P)-binding Rossmann-like Domain"/>
    <property type="match status" value="1"/>
</dbReference>
<dbReference type="AlphaFoldDB" id="A0A5M3MUR1"/>
<dbReference type="GO" id="GO:0008270">
    <property type="term" value="F:zinc ion binding"/>
    <property type="evidence" value="ECO:0007669"/>
    <property type="project" value="InterPro"/>
</dbReference>
<dbReference type="InterPro" id="IPR013149">
    <property type="entry name" value="ADH-like_C"/>
</dbReference>